<dbReference type="Proteomes" id="UP000253940">
    <property type="component" value="Chromosome"/>
</dbReference>
<dbReference type="PANTHER" id="PTHR35791">
    <property type="entry name" value="UPF0754 MEMBRANE PROTEIN YHEB"/>
    <property type="match status" value="1"/>
</dbReference>
<evidence type="ECO:0000313" key="2">
    <source>
        <dbReference type="EMBL" id="AXI01564.1"/>
    </source>
</evidence>
<reference evidence="2 3" key="1">
    <citation type="submission" date="2018-07" db="EMBL/GenBank/DDBJ databases">
        <title>Genome sequencing of Moraxellaceae gen. HYN0046.</title>
        <authorList>
            <person name="Kim M."/>
            <person name="Yi H."/>
        </authorList>
    </citation>
    <scope>NUCLEOTIDE SEQUENCE [LARGE SCALE GENOMIC DNA]</scope>
    <source>
        <strain evidence="2 3">HYN0046</strain>
    </source>
</reference>
<accession>A0A345P2Q5</accession>
<feature type="transmembrane region" description="Helical" evidence="1">
    <location>
        <begin position="195"/>
        <end position="212"/>
    </location>
</feature>
<dbReference type="PANTHER" id="PTHR35791:SF1">
    <property type="entry name" value="UPF0754 MEMBRANE PROTEIN YHEB"/>
    <property type="match status" value="1"/>
</dbReference>
<sequence length="415" mass="47206">MQTWSEIVVDVQQNWWLYASMPFVAAIIGYGTKIVAINMMFRPLEFFGIKPYLGWQGIVPRKAAVMAGIACDTMTTKLISPEDIFNKLDPDRIAKEIEKPLLEAIEDITREVAMHYSPGLWEVAPLSVKNKIIRRIQDDAPNIVNNIMNDVKTNIGSVFDLKDMVVTSLLRDKELLNRIFLEAGSGEFRFIRNSGALFGFIIGIVQAVTWAVTHSPWVMPIFGLFTGWFTDWLALKMVFNPKEPTKYLGGLIQWQGLFLKRRHEVSAEYGRLIAKEVVTPRNIIDSILRGPLSDRLFGMVQKHVQLVVDEQSGIAKPFVVFAVGSGRYQEMKLLVAQEIIKRLPETLKNIEQYAEDAMDLERTLASKMTELTLEEFEELLHPAFEQDEWILIAVGATLGFLVGEMQVLLMEHFAR</sequence>
<gene>
    <name evidence="2" type="ORF">HYN46_00820</name>
</gene>
<evidence type="ECO:0000313" key="3">
    <source>
        <dbReference type="Proteomes" id="UP000253940"/>
    </source>
</evidence>
<feature type="transmembrane region" description="Helical" evidence="1">
    <location>
        <begin position="15"/>
        <end position="36"/>
    </location>
</feature>
<dbReference type="RefSeq" id="WP_114897674.1">
    <property type="nucleotide sequence ID" value="NZ_CP031222.1"/>
</dbReference>
<name>A0A345P2Q5_9GAMM</name>
<dbReference type="OrthoDB" id="3631561at2"/>
<evidence type="ECO:0000256" key="1">
    <source>
        <dbReference type="SAM" id="Phobius"/>
    </source>
</evidence>
<protein>
    <submittedName>
        <fullName evidence="2">DUF445 domain-containing protein</fullName>
    </submittedName>
</protein>
<organism evidence="2 3">
    <name type="scientific">Aquirhabdus parva</name>
    <dbReference type="NCBI Taxonomy" id="2283318"/>
    <lineage>
        <taxon>Bacteria</taxon>
        <taxon>Pseudomonadati</taxon>
        <taxon>Pseudomonadota</taxon>
        <taxon>Gammaproteobacteria</taxon>
        <taxon>Moraxellales</taxon>
        <taxon>Moraxellaceae</taxon>
        <taxon>Aquirhabdus</taxon>
    </lineage>
</organism>
<dbReference type="AlphaFoldDB" id="A0A345P2Q5"/>
<keyword evidence="3" id="KW-1185">Reference proteome</keyword>
<keyword evidence="1" id="KW-0812">Transmembrane</keyword>
<dbReference type="EMBL" id="CP031222">
    <property type="protein sequence ID" value="AXI01564.1"/>
    <property type="molecule type" value="Genomic_DNA"/>
</dbReference>
<keyword evidence="1" id="KW-0472">Membrane</keyword>
<keyword evidence="1" id="KW-1133">Transmembrane helix</keyword>
<dbReference type="KEGG" id="mbah:HYN46_00820"/>
<proteinExistence type="predicted"/>